<protein>
    <submittedName>
        <fullName evidence="1">Uncharacterized protein</fullName>
    </submittedName>
</protein>
<evidence type="ECO:0000313" key="2">
    <source>
        <dbReference type="Proteomes" id="UP000807504"/>
    </source>
</evidence>
<dbReference type="Proteomes" id="UP000807504">
    <property type="component" value="Unassembled WGS sequence"/>
</dbReference>
<comment type="caution">
    <text evidence="1">The sequence shown here is derived from an EMBL/GenBank/DDBJ whole genome shotgun (WGS) entry which is preliminary data.</text>
</comment>
<keyword evidence="2" id="KW-1185">Reference proteome</keyword>
<dbReference type="AlphaFoldDB" id="A0A8T0F3X8"/>
<gene>
    <name evidence="1" type="ORF">HNY73_011365</name>
</gene>
<sequence>MADVEKKACCAEPKECCKDESCCQEGKGPCHTEKEGCADSCQKKPCGCKAGEDCKSSCSCFLKMEVFGRIKIEKAERRLKLKEAEDAVIDNLHSVIDKKVHVGPLPSQLEVPSIPRNRSYNSLKREFHLWDAADFIKNGIEDLICMFHLIG</sequence>
<name>A0A8T0F3X8_ARGBR</name>
<reference evidence="1" key="2">
    <citation type="submission" date="2020-06" db="EMBL/GenBank/DDBJ databases">
        <authorList>
            <person name="Sheffer M."/>
        </authorList>
    </citation>
    <scope>NUCLEOTIDE SEQUENCE</scope>
</reference>
<reference evidence="1" key="1">
    <citation type="journal article" date="2020" name="bioRxiv">
        <title>Chromosome-level reference genome of the European wasp spider Argiope bruennichi: a resource for studies on range expansion and evolutionary adaptation.</title>
        <authorList>
            <person name="Sheffer M.M."/>
            <person name="Hoppe A."/>
            <person name="Krehenwinkel H."/>
            <person name="Uhl G."/>
            <person name="Kuss A.W."/>
            <person name="Jensen L."/>
            <person name="Jensen C."/>
            <person name="Gillespie R.G."/>
            <person name="Hoff K.J."/>
            <person name="Prost S."/>
        </authorList>
    </citation>
    <scope>NUCLEOTIDE SEQUENCE</scope>
</reference>
<accession>A0A8T0F3X8</accession>
<proteinExistence type="predicted"/>
<dbReference type="EMBL" id="JABXBU010000030">
    <property type="protein sequence ID" value="KAF8785867.1"/>
    <property type="molecule type" value="Genomic_DNA"/>
</dbReference>
<evidence type="ECO:0000313" key="1">
    <source>
        <dbReference type="EMBL" id="KAF8785867.1"/>
    </source>
</evidence>
<organism evidence="1 2">
    <name type="scientific">Argiope bruennichi</name>
    <name type="common">Wasp spider</name>
    <name type="synonym">Aranea bruennichi</name>
    <dbReference type="NCBI Taxonomy" id="94029"/>
    <lineage>
        <taxon>Eukaryota</taxon>
        <taxon>Metazoa</taxon>
        <taxon>Ecdysozoa</taxon>
        <taxon>Arthropoda</taxon>
        <taxon>Chelicerata</taxon>
        <taxon>Arachnida</taxon>
        <taxon>Araneae</taxon>
        <taxon>Araneomorphae</taxon>
        <taxon>Entelegynae</taxon>
        <taxon>Araneoidea</taxon>
        <taxon>Araneidae</taxon>
        <taxon>Argiope</taxon>
    </lineage>
</organism>